<dbReference type="AlphaFoldDB" id="A0A506UEL6"/>
<organism evidence="1 2">
    <name type="scientific">Pararhizobium mangrovi</name>
    <dbReference type="NCBI Taxonomy" id="2590452"/>
    <lineage>
        <taxon>Bacteria</taxon>
        <taxon>Pseudomonadati</taxon>
        <taxon>Pseudomonadota</taxon>
        <taxon>Alphaproteobacteria</taxon>
        <taxon>Hyphomicrobiales</taxon>
        <taxon>Rhizobiaceae</taxon>
        <taxon>Rhizobium/Agrobacterium group</taxon>
        <taxon>Pararhizobium</taxon>
    </lineage>
</organism>
<dbReference type="EMBL" id="VHLH01000003">
    <property type="protein sequence ID" value="TPW31906.1"/>
    <property type="molecule type" value="Genomic_DNA"/>
</dbReference>
<comment type="caution">
    <text evidence="1">The sequence shown here is derived from an EMBL/GenBank/DDBJ whole genome shotgun (WGS) entry which is preliminary data.</text>
</comment>
<evidence type="ECO:0000313" key="2">
    <source>
        <dbReference type="Proteomes" id="UP000320314"/>
    </source>
</evidence>
<reference evidence="1 2" key="1">
    <citation type="submission" date="2019-06" db="EMBL/GenBank/DDBJ databases">
        <authorList>
            <person name="Li M."/>
        </authorList>
    </citation>
    <scope>NUCLEOTIDE SEQUENCE [LARGE SCALE GENOMIC DNA]</scope>
    <source>
        <strain evidence="1 2">BGMRC6574</strain>
    </source>
</reference>
<gene>
    <name evidence="1" type="ORF">FJU11_02810</name>
</gene>
<evidence type="ECO:0008006" key="3">
    <source>
        <dbReference type="Google" id="ProtNLM"/>
    </source>
</evidence>
<name>A0A506UEL6_9HYPH</name>
<proteinExistence type="predicted"/>
<dbReference type="Proteomes" id="UP000320314">
    <property type="component" value="Unassembled WGS sequence"/>
</dbReference>
<evidence type="ECO:0000313" key="1">
    <source>
        <dbReference type="EMBL" id="TPW31906.1"/>
    </source>
</evidence>
<sequence length="77" mass="8806">MSRDTLYVTRHQGQWELRSDNEQGDGDMPRYDSREDAIDAAILSAQNSSKRGREGRVYVQPGEGEEYKLEKVIEAES</sequence>
<protein>
    <recommendedName>
        <fullName evidence="3">DUF2188 domain-containing protein</fullName>
    </recommendedName>
</protein>
<keyword evidence="2" id="KW-1185">Reference proteome</keyword>
<dbReference type="OrthoDB" id="8858565at2"/>
<dbReference type="RefSeq" id="WP_141165502.1">
    <property type="nucleotide sequence ID" value="NZ_VHLH01000003.1"/>
</dbReference>
<accession>A0A506UEL6</accession>